<dbReference type="Proteomes" id="UP000269793">
    <property type="component" value="Chromosome IX"/>
</dbReference>
<keyword evidence="5" id="KW-0813">Transport</keyword>
<name>A0A3G2SAR0_MALR7</name>
<evidence type="ECO:0000256" key="2">
    <source>
        <dbReference type="ARBA" id="ARBA00008817"/>
    </source>
</evidence>
<keyword evidence="6" id="KW-0999">Mitochondrion inner membrane</keyword>
<protein>
    <recommendedName>
        <fullName evidence="4">Mitochondrial import inner membrane translocase subunit TIM16</fullName>
    </recommendedName>
    <alternativeName>
        <fullName evidence="3">Mitochondrial import inner membrane translocase subunit tim16</fullName>
    </alternativeName>
    <alternativeName>
        <fullName evidence="11 12">Presequence translocated-associated motor subunit PAM16</fullName>
    </alternativeName>
</protein>
<accession>A0A3G2SAR0</accession>
<evidence type="ECO:0000256" key="12">
    <source>
        <dbReference type="ARBA" id="ARBA00031407"/>
    </source>
</evidence>
<dbReference type="InterPro" id="IPR036869">
    <property type="entry name" value="J_dom_sf"/>
</dbReference>
<evidence type="ECO:0000256" key="10">
    <source>
        <dbReference type="ARBA" id="ARBA00023136"/>
    </source>
</evidence>
<evidence type="ECO:0000256" key="5">
    <source>
        <dbReference type="ARBA" id="ARBA00022448"/>
    </source>
</evidence>
<keyword evidence="8" id="KW-0811">Translocation</keyword>
<dbReference type="Gene3D" id="1.10.287.110">
    <property type="entry name" value="DnaJ domain"/>
    <property type="match status" value="1"/>
</dbReference>
<dbReference type="InterPro" id="IPR005341">
    <property type="entry name" value="Tim16"/>
</dbReference>
<keyword evidence="9" id="KW-0496">Mitochondrion</keyword>
<keyword evidence="7" id="KW-0653">Protein transport</keyword>
<dbReference type="PANTHER" id="PTHR12388">
    <property type="entry name" value="MITOCHONDRIA ASSOCIATED GRANULOCYTE MACROPHAGE CSF SIGNALING MOLECULE"/>
    <property type="match status" value="1"/>
</dbReference>
<evidence type="ECO:0000256" key="4">
    <source>
        <dbReference type="ARBA" id="ARBA00020721"/>
    </source>
</evidence>
<dbReference type="STRING" id="425264.A0A3G2SAR0"/>
<dbReference type="EMBL" id="CP033156">
    <property type="protein sequence ID" value="AYO44980.1"/>
    <property type="molecule type" value="Genomic_DNA"/>
</dbReference>
<dbReference type="VEuPathDB" id="FungiDB:DNF11_4030"/>
<proteinExistence type="inferred from homology"/>
<dbReference type="GO" id="GO:0030150">
    <property type="term" value="P:protein import into mitochondrial matrix"/>
    <property type="evidence" value="ECO:0007669"/>
    <property type="project" value="InterPro"/>
</dbReference>
<gene>
    <name evidence="13" type="primary">pam-16</name>
    <name evidence="13" type="ORF">DNF11_4030</name>
</gene>
<evidence type="ECO:0000313" key="14">
    <source>
        <dbReference type="Proteomes" id="UP000269793"/>
    </source>
</evidence>
<comment type="subcellular location">
    <subcellularLocation>
        <location evidence="1">Mitochondrion inner membrane</location>
        <topology evidence="1">Peripheral membrane protein</topology>
    </subcellularLocation>
</comment>
<dbReference type="Pfam" id="PF03656">
    <property type="entry name" value="Pam16"/>
    <property type="match status" value="1"/>
</dbReference>
<organism evidence="13 14">
    <name type="scientific">Malassezia restricta (strain ATCC 96810 / NBRC 103918 / CBS 7877)</name>
    <name type="common">Seborrheic dermatitis infection agent</name>
    <dbReference type="NCBI Taxonomy" id="425264"/>
    <lineage>
        <taxon>Eukaryota</taxon>
        <taxon>Fungi</taxon>
        <taxon>Dikarya</taxon>
        <taxon>Basidiomycota</taxon>
        <taxon>Ustilaginomycotina</taxon>
        <taxon>Malasseziomycetes</taxon>
        <taxon>Malasseziales</taxon>
        <taxon>Malasseziaceae</taxon>
        <taxon>Malassezia</taxon>
    </lineage>
</organism>
<evidence type="ECO:0000256" key="11">
    <source>
        <dbReference type="ARBA" id="ARBA00030422"/>
    </source>
</evidence>
<evidence type="ECO:0000256" key="7">
    <source>
        <dbReference type="ARBA" id="ARBA00022927"/>
    </source>
</evidence>
<evidence type="ECO:0000256" key="3">
    <source>
        <dbReference type="ARBA" id="ARBA00013571"/>
    </source>
</evidence>
<evidence type="ECO:0000313" key="13">
    <source>
        <dbReference type="EMBL" id="AYO44980.1"/>
    </source>
</evidence>
<dbReference type="GO" id="GO:0005744">
    <property type="term" value="C:TIM23 mitochondrial import inner membrane translocase complex"/>
    <property type="evidence" value="ECO:0007669"/>
    <property type="project" value="InterPro"/>
</dbReference>
<dbReference type="OrthoDB" id="10262892at2759"/>
<keyword evidence="10" id="KW-0472">Membrane</keyword>
<evidence type="ECO:0000256" key="8">
    <source>
        <dbReference type="ARBA" id="ARBA00023010"/>
    </source>
</evidence>
<evidence type="ECO:0000256" key="1">
    <source>
        <dbReference type="ARBA" id="ARBA00004637"/>
    </source>
</evidence>
<evidence type="ECO:0000256" key="9">
    <source>
        <dbReference type="ARBA" id="ARBA00023128"/>
    </source>
</evidence>
<dbReference type="AlphaFoldDB" id="A0A3G2SAR0"/>
<keyword evidence="14" id="KW-1185">Reference proteome</keyword>
<sequence>MSFPRLLAQIAFTGSRILGRAFMEAGRQAVRNVRAGQVEGAAAAASARGGASAPSNSLTVTHRMALDEARMILNMQGDVSLPPRGQGIPDEVKRELVERYERLFVINAPPAPKGKQGGGQGSFYIQSKIVRARERIEAEWALQAPPPQAS</sequence>
<dbReference type="PANTHER" id="PTHR12388:SF0">
    <property type="entry name" value="MITOCHONDRIAL IMPORT INNER MEMBRANE TRANSLOCASE SUBUNIT TIM16"/>
    <property type="match status" value="1"/>
</dbReference>
<comment type="similarity">
    <text evidence="2">Belongs to the TIM16/PAM16 family.</text>
</comment>
<reference evidence="13 14" key="1">
    <citation type="submission" date="2018-10" db="EMBL/GenBank/DDBJ databases">
        <title>Complete genome sequence of Malassezia restricta CBS 7877.</title>
        <authorList>
            <person name="Morand S.C."/>
            <person name="Bertignac M."/>
            <person name="Iltis A."/>
            <person name="Kolder I."/>
            <person name="Pirovano W."/>
            <person name="Jourdain R."/>
            <person name="Clavaud C."/>
        </authorList>
    </citation>
    <scope>NUCLEOTIDE SEQUENCE [LARGE SCALE GENOMIC DNA]</scope>
    <source>
        <strain evidence="13 14">CBS 7877</strain>
    </source>
</reference>
<evidence type="ECO:0000256" key="6">
    <source>
        <dbReference type="ARBA" id="ARBA00022792"/>
    </source>
</evidence>